<keyword evidence="2 3" id="KW-0812">Transmembrane</keyword>
<feature type="transmembrane region" description="Helical" evidence="2">
    <location>
        <begin position="190"/>
        <end position="210"/>
    </location>
</feature>
<evidence type="ECO:0000313" key="3">
    <source>
        <dbReference type="EMBL" id="EAS02005.2"/>
    </source>
</evidence>
<dbReference type="Proteomes" id="UP000009168">
    <property type="component" value="Unassembled WGS sequence"/>
</dbReference>
<dbReference type="RefSeq" id="XP_001022250.2">
    <property type="nucleotide sequence ID" value="XM_001022250.2"/>
</dbReference>
<feature type="transmembrane region" description="Helical" evidence="2">
    <location>
        <begin position="37"/>
        <end position="55"/>
    </location>
</feature>
<reference evidence="4" key="1">
    <citation type="journal article" date="2006" name="PLoS Biol.">
        <title>Macronuclear genome sequence of the ciliate Tetrahymena thermophila, a model eukaryote.</title>
        <authorList>
            <person name="Eisen J.A."/>
            <person name="Coyne R.S."/>
            <person name="Wu M."/>
            <person name="Wu D."/>
            <person name="Thiagarajan M."/>
            <person name="Wortman J.R."/>
            <person name="Badger J.H."/>
            <person name="Ren Q."/>
            <person name="Amedeo P."/>
            <person name="Jones K.M."/>
            <person name="Tallon L.J."/>
            <person name="Delcher A.L."/>
            <person name="Salzberg S.L."/>
            <person name="Silva J.C."/>
            <person name="Haas B.J."/>
            <person name="Majoros W.H."/>
            <person name="Farzad M."/>
            <person name="Carlton J.M."/>
            <person name="Smith R.K. Jr."/>
            <person name="Garg J."/>
            <person name="Pearlman R.E."/>
            <person name="Karrer K.M."/>
            <person name="Sun L."/>
            <person name="Manning G."/>
            <person name="Elde N.C."/>
            <person name="Turkewitz A.P."/>
            <person name="Asai D.J."/>
            <person name="Wilkes D.E."/>
            <person name="Wang Y."/>
            <person name="Cai H."/>
            <person name="Collins K."/>
            <person name="Stewart B.A."/>
            <person name="Lee S.R."/>
            <person name="Wilamowska K."/>
            <person name="Weinberg Z."/>
            <person name="Ruzzo W.L."/>
            <person name="Wloga D."/>
            <person name="Gaertig J."/>
            <person name="Frankel J."/>
            <person name="Tsao C.-C."/>
            <person name="Gorovsky M.A."/>
            <person name="Keeling P.J."/>
            <person name="Waller R.F."/>
            <person name="Patron N.J."/>
            <person name="Cherry J.M."/>
            <person name="Stover N.A."/>
            <person name="Krieger C.J."/>
            <person name="del Toro C."/>
            <person name="Ryder H.F."/>
            <person name="Williamson S.C."/>
            <person name="Barbeau R.A."/>
            <person name="Hamilton E.P."/>
            <person name="Orias E."/>
        </authorList>
    </citation>
    <scope>NUCLEOTIDE SEQUENCE [LARGE SCALE GENOMIC DNA]</scope>
    <source>
        <strain evidence="4">SB210</strain>
    </source>
</reference>
<gene>
    <name evidence="3" type="ORF">TTHERM_00500910</name>
</gene>
<feature type="transmembrane region" description="Helical" evidence="2">
    <location>
        <begin position="104"/>
        <end position="126"/>
    </location>
</feature>
<dbReference type="GeneID" id="7825600"/>
<feature type="compositionally biased region" description="Polar residues" evidence="1">
    <location>
        <begin position="998"/>
        <end position="1016"/>
    </location>
</feature>
<name>I7MGS9_TETTS</name>
<dbReference type="InterPro" id="IPR052994">
    <property type="entry name" value="Tiny_macrocysts_regulators"/>
</dbReference>
<keyword evidence="2" id="KW-0472">Membrane</keyword>
<dbReference type="KEGG" id="tet:TTHERM_00500910"/>
<accession>I7MGS9</accession>
<feature type="transmembrane region" description="Helical" evidence="2">
    <location>
        <begin position="289"/>
        <end position="307"/>
    </location>
</feature>
<evidence type="ECO:0000256" key="2">
    <source>
        <dbReference type="SAM" id="Phobius"/>
    </source>
</evidence>
<feature type="transmembrane region" description="Helical" evidence="2">
    <location>
        <begin position="147"/>
        <end position="170"/>
    </location>
</feature>
<keyword evidence="4" id="KW-1185">Reference proteome</keyword>
<dbReference type="EMBL" id="GG662548">
    <property type="protein sequence ID" value="EAS02005.2"/>
    <property type="molecule type" value="Genomic_DNA"/>
</dbReference>
<dbReference type="OrthoDB" id="299008at2759"/>
<evidence type="ECO:0000313" key="4">
    <source>
        <dbReference type="Proteomes" id="UP000009168"/>
    </source>
</evidence>
<feature type="transmembrane region" description="Helical" evidence="2">
    <location>
        <begin position="255"/>
        <end position="277"/>
    </location>
</feature>
<evidence type="ECO:0000256" key="1">
    <source>
        <dbReference type="SAM" id="MobiDB-lite"/>
    </source>
</evidence>
<dbReference type="PANTHER" id="PTHR31600:SF2">
    <property type="entry name" value="GAMETE ENRICHED GENE 10 PROTEIN-RELATED"/>
    <property type="match status" value="1"/>
</dbReference>
<feature type="transmembrane region" description="Helical" evidence="2">
    <location>
        <begin position="1547"/>
        <end position="1568"/>
    </location>
</feature>
<feature type="transmembrane region" description="Helical" evidence="2">
    <location>
        <begin position="313"/>
        <end position="335"/>
    </location>
</feature>
<protein>
    <submittedName>
        <fullName evidence="3">Transmembrane protein, putative</fullName>
    </submittedName>
</protein>
<dbReference type="PANTHER" id="PTHR31600">
    <property type="entry name" value="TINY MACROCYSTS PROTEIN B-RELATED"/>
    <property type="match status" value="1"/>
</dbReference>
<sequence length="1835" mass="213721">MNIIGQKQFSIFKLDKAFQSFYKLIVKSQLNCPLDSYILTIACFWIGFFQVSSIVDSFQNNGNSLQSSSISWNECWKVFIYFIRPVQFIYQQYSDTQQSINSTVIGILFVYLFFHAIIGVTSSFLISSTFKKKQKVGLQIMKIFVNCAIYFNSLLCIPIIETSLLLAFQGSLTNAQNQSTTSLSSSENQINKICGFILFALYQLYSFMCSKFYEVSYTLEEKGLQKYSQDNLSIFINHIRIAAVLGYTYDPQGKSNGPIIASCFSCLYFVLLVYEYFMKKPFSCISKSDNYLASIVTNFLFLVIIIFNKQAKITDVSISMTLLLLIIPIVVKLMIGAIRQVNDTYLYTNLLDENEISSQNDELLSRKISMLYNNRNQILQNDQLKLFGIYEQHKLNCRRQVCFCQYKIIKCSEDTVFLLNSDILDRYIRYLIRIELSNSNLNEKIDRLVHFIRYMTFLSYSKKHSFAISRVIDFINESERMRKTYGSYVKVCVDTILNELKQIMFKNIVQTIIDDEVEQQLVDIDSYIRMHIEKDILKEIIFKCIEKRIEIFEKMRKNFEDFTELEKLNKDYNSRLDELENRFHLFYERFPTKQNQSFYVFFQAEVKGNLKKAIQISNTRKFQQTSDNKKLFNVFEPNVLYLTATMGKIWGKIVNFSDKLPNALGYKKQEFNYVTHIKDIMPTSIATIHDEIIRCMMTQGNDSIINNKRQIFLRNKSNFLIRVNVFISMNLYYTEELPFGVFVTPIETRSGFLFVTSQGNVEGMDNNILSQVGYNNVQNMPPFYQFKISHCIPEFEHFTQLMAEQNLSLMDRVDVPFNFFARSHPQFQRLFTTKSQSISEIIKLQSQSSFKNYSEQESSFRQSVKKMGSTSNNQQSNLIKFKADLTIERHKIKMLDSVYVYYIVEIKYLMRVVNNDEFYTSTNKTMNIQGSSQNNLKSQFMQTKKVNMKTISETEILKQEKILSEKVIQPASRQIITEENTERVQQNQFLGIDFTNPDLKSSPNISSQGNNPNTQRDQQHFEVLPSDIREELNLDKVHVTQRQAANINSKIQNQIQEQDKNNGISFDVSQQNLDFSMVNNVNNPLLEYVQDNNQNLNYSMAHDASQVQSAHKLYIKEGTTRVSAGEIKEQEIAQIFMKQSIEDKDKQIEVNLSQANNNKKNEQKVENKKRSFSLPDQQERADLKVKLRKEERDGSLTSSTDALNRSMDKYNYYEEFISSKHYPIHLRILKVARFTEYLILLVATIASILTLYSSFDNLLQNIDSLTLHSNILSPYGNTICLSDTLYYLQQFGTPTQITQQTQIQFQREKNQYQLYSSMLSQEWQNSYLTSYFIDNSIDIYSSFQLNGIPYQTHETLLTASAKLLYSLNDNQQYTQAQISSQFYLPERQFLAVNYSQFIQFFKDVVQSTLNSSLSYCRSLITNIVVQTVILNIVTLFVFCLSGWNYYQFSKNIMSILKMCETASTISVENEMFRFQKIQEQLAENESMLFSYTFSIHQKELELATQHDRGMMVDRKGLSKSSGLQFGGTKRKKLLVNIQNERINYTGFALFTIFIYILFVIFTITTYSVNTTFLNQFQPAIQYYKLVSDSNFEISQLPSLKALISEYYILQNDVNKQKSVQYINTNLNTLKSLFDTSLNDILEYSQDLLNFNKIDFFDSSFKSKMDSLVNGNICNTSDDGLDNTWSPSRCQQIHQGILTQGLSNSISKWYDQYNSFKQLNYMDVLSNSQLLPVLIDSTYISITLSNYTTNMRDQIKNSMSSSTQNQKNINLIISLVFISIVTVIYFFELFKGMQNVTERFQMAKKVIFLLPLQTVMIEETFIKILKAQSNRLEIVK</sequence>
<keyword evidence="2" id="KW-1133">Transmembrane helix</keyword>
<feature type="region of interest" description="Disordered" evidence="1">
    <location>
        <begin position="995"/>
        <end position="1017"/>
    </location>
</feature>
<feature type="transmembrane region" description="Helical" evidence="2">
    <location>
        <begin position="1423"/>
        <end position="1446"/>
    </location>
</feature>
<feature type="transmembrane region" description="Helical" evidence="2">
    <location>
        <begin position="1768"/>
        <end position="1789"/>
    </location>
</feature>
<proteinExistence type="predicted"/>
<dbReference type="InParanoid" id="I7MGS9"/>
<organism evidence="3 4">
    <name type="scientific">Tetrahymena thermophila (strain SB210)</name>
    <dbReference type="NCBI Taxonomy" id="312017"/>
    <lineage>
        <taxon>Eukaryota</taxon>
        <taxon>Sar</taxon>
        <taxon>Alveolata</taxon>
        <taxon>Ciliophora</taxon>
        <taxon>Intramacronucleata</taxon>
        <taxon>Oligohymenophorea</taxon>
        <taxon>Hymenostomatida</taxon>
        <taxon>Tetrahymenina</taxon>
        <taxon>Tetrahymenidae</taxon>
        <taxon>Tetrahymena</taxon>
    </lineage>
</organism>